<evidence type="ECO:0000313" key="4">
    <source>
        <dbReference type="Proteomes" id="UP000275078"/>
    </source>
</evidence>
<dbReference type="Gene3D" id="3.40.50.410">
    <property type="entry name" value="von Willebrand factor, type A domain"/>
    <property type="match status" value="1"/>
</dbReference>
<keyword evidence="4" id="KW-1185">Reference proteome</keyword>
<dbReference type="InterPro" id="IPR002035">
    <property type="entry name" value="VWF_A"/>
</dbReference>
<protein>
    <recommendedName>
        <fullName evidence="2">VWFA domain-containing protein</fullName>
    </recommendedName>
</protein>
<feature type="region of interest" description="Disordered" evidence="1">
    <location>
        <begin position="445"/>
        <end position="473"/>
    </location>
</feature>
<feature type="region of interest" description="Disordered" evidence="1">
    <location>
        <begin position="340"/>
        <end position="402"/>
    </location>
</feature>
<dbReference type="STRING" id="1160509.A0A3N4IJN6"/>
<feature type="domain" description="VWFA" evidence="2">
    <location>
        <begin position="490"/>
        <end position="697"/>
    </location>
</feature>
<dbReference type="PANTHER" id="PTHR34706:SF3">
    <property type="entry name" value="ANKYRIN REPEAT PROTEIN (AFU_ORTHOLOGUE AFUA_7G06200)"/>
    <property type="match status" value="1"/>
</dbReference>
<feature type="compositionally biased region" description="Polar residues" evidence="1">
    <location>
        <begin position="449"/>
        <end position="459"/>
    </location>
</feature>
<dbReference type="AlphaFoldDB" id="A0A3N4IJN6"/>
<dbReference type="InterPro" id="IPR036770">
    <property type="entry name" value="Ankyrin_rpt-contain_sf"/>
</dbReference>
<evidence type="ECO:0000313" key="3">
    <source>
        <dbReference type="EMBL" id="RPA84391.1"/>
    </source>
</evidence>
<evidence type="ECO:0000256" key="1">
    <source>
        <dbReference type="SAM" id="MobiDB-lite"/>
    </source>
</evidence>
<dbReference type="Proteomes" id="UP000275078">
    <property type="component" value="Unassembled WGS sequence"/>
</dbReference>
<sequence length="710" mass="78327">MASQTSQAIHKDILESELDQDRLETRISEGCDINGLFKGLTPLAVAVINEDLEAIVALLQHTSLDLNAPCEGNRTALWYATIDPVVSGRDALRICQLLVWSGARSDIKSDSGTSPYDNATRAEETDITDFFEDPDKYLPPEPEPPAYKEHESVSSATSYDDLNEIDDIDYGSYSGTGSYSSMDSAKFEEHLIRMDTPEIHELPAVAYSVHSNYNRRGDFVNRRAPSIRGGWDSEEDKQPLKTFPLNKPFVNIGGRGFGRPVAATTPALQKAHHIWAKPDDRAVKSIIAFVKHLFWHTNSLTSFQDVLGKIPTAWRGVLWRYFRIKGEALPPQALSSLKNLPSRTRHAAPHSASGTPAASHSASAAHAAHADGPSTDLDSIAETVPEPVPAPGPVAVIPDPDGPEALAAHMHDQVHLLGLEKFFPADDPFLDTLIQKACDLVAQGRVPRNSPNSANNSIHSSESGSTATTASSSLYHPDNVRGLMRLALFQPVLFLDNSGSMRVSEGPVDKIESMKDVVKRVARITTELVPEDYGVHIRFINASDAFPPGVSYQKVEHIAEQLEKVRYKGGTKLGTHMIDFILKDLVYTPVERGDLRRPLLISVVTDGEPNKEPMDKFKQTLLECKQKLMDHGYHPRNVLFHVSQVGDDAAATKFLEELRSDEELKETVYVAAEKLDDQFADLHANHDALDIWLLKTLLEPVLRMETGNSN</sequence>
<dbReference type="Gene3D" id="1.25.40.20">
    <property type="entry name" value="Ankyrin repeat-containing domain"/>
    <property type="match status" value="1"/>
</dbReference>
<accession>A0A3N4IJN6</accession>
<organism evidence="3 4">
    <name type="scientific">Ascobolus immersus RN42</name>
    <dbReference type="NCBI Taxonomy" id="1160509"/>
    <lineage>
        <taxon>Eukaryota</taxon>
        <taxon>Fungi</taxon>
        <taxon>Dikarya</taxon>
        <taxon>Ascomycota</taxon>
        <taxon>Pezizomycotina</taxon>
        <taxon>Pezizomycetes</taxon>
        <taxon>Pezizales</taxon>
        <taxon>Ascobolaceae</taxon>
        <taxon>Ascobolus</taxon>
    </lineage>
</organism>
<proteinExistence type="predicted"/>
<feature type="compositionally biased region" description="Low complexity" evidence="1">
    <location>
        <begin position="460"/>
        <end position="473"/>
    </location>
</feature>
<feature type="region of interest" description="Disordered" evidence="1">
    <location>
        <begin position="107"/>
        <end position="158"/>
    </location>
</feature>
<dbReference type="InterPro" id="IPR036465">
    <property type="entry name" value="vWFA_dom_sf"/>
</dbReference>
<reference evidence="3 4" key="1">
    <citation type="journal article" date="2018" name="Nat. Ecol. Evol.">
        <title>Pezizomycetes genomes reveal the molecular basis of ectomycorrhizal truffle lifestyle.</title>
        <authorList>
            <person name="Murat C."/>
            <person name="Payen T."/>
            <person name="Noel B."/>
            <person name="Kuo A."/>
            <person name="Morin E."/>
            <person name="Chen J."/>
            <person name="Kohler A."/>
            <person name="Krizsan K."/>
            <person name="Balestrini R."/>
            <person name="Da Silva C."/>
            <person name="Montanini B."/>
            <person name="Hainaut M."/>
            <person name="Levati E."/>
            <person name="Barry K.W."/>
            <person name="Belfiori B."/>
            <person name="Cichocki N."/>
            <person name="Clum A."/>
            <person name="Dockter R.B."/>
            <person name="Fauchery L."/>
            <person name="Guy J."/>
            <person name="Iotti M."/>
            <person name="Le Tacon F."/>
            <person name="Lindquist E.A."/>
            <person name="Lipzen A."/>
            <person name="Malagnac F."/>
            <person name="Mello A."/>
            <person name="Molinier V."/>
            <person name="Miyauchi S."/>
            <person name="Poulain J."/>
            <person name="Riccioni C."/>
            <person name="Rubini A."/>
            <person name="Sitrit Y."/>
            <person name="Splivallo R."/>
            <person name="Traeger S."/>
            <person name="Wang M."/>
            <person name="Zifcakova L."/>
            <person name="Wipf D."/>
            <person name="Zambonelli A."/>
            <person name="Paolocci F."/>
            <person name="Nowrousian M."/>
            <person name="Ottonello S."/>
            <person name="Baldrian P."/>
            <person name="Spatafora J.W."/>
            <person name="Henrissat B."/>
            <person name="Nagy L.G."/>
            <person name="Aury J.M."/>
            <person name="Wincker P."/>
            <person name="Grigoriev I.V."/>
            <person name="Bonfante P."/>
            <person name="Martin F.M."/>
        </authorList>
    </citation>
    <scope>NUCLEOTIDE SEQUENCE [LARGE SCALE GENOMIC DNA]</scope>
    <source>
        <strain evidence="3 4">RN42</strain>
    </source>
</reference>
<dbReference type="PROSITE" id="PS50234">
    <property type="entry name" value="VWFA"/>
    <property type="match status" value="1"/>
</dbReference>
<name>A0A3N4IJN6_ASCIM</name>
<evidence type="ECO:0000259" key="2">
    <source>
        <dbReference type="PROSITE" id="PS50234"/>
    </source>
</evidence>
<feature type="compositionally biased region" description="Low complexity" evidence="1">
    <location>
        <begin position="349"/>
        <end position="367"/>
    </location>
</feature>
<dbReference type="PANTHER" id="PTHR34706">
    <property type="entry name" value="SLR1338 PROTEIN"/>
    <property type="match status" value="1"/>
</dbReference>
<dbReference type="SUPFAM" id="SSF48403">
    <property type="entry name" value="Ankyrin repeat"/>
    <property type="match status" value="1"/>
</dbReference>
<dbReference type="EMBL" id="ML119659">
    <property type="protein sequence ID" value="RPA84391.1"/>
    <property type="molecule type" value="Genomic_DNA"/>
</dbReference>
<dbReference type="SUPFAM" id="SSF53300">
    <property type="entry name" value="vWA-like"/>
    <property type="match status" value="1"/>
</dbReference>
<gene>
    <name evidence="3" type="ORF">BJ508DRAFT_412780</name>
</gene>
<dbReference type="OrthoDB" id="2142040at2759"/>